<dbReference type="Gene3D" id="3.40.50.150">
    <property type="entry name" value="Vaccinia Virus protein VP39"/>
    <property type="match status" value="1"/>
</dbReference>
<accession>A0A1W1I625</accession>
<gene>
    <name evidence="1" type="ORF">NSJP_2285</name>
</gene>
<evidence type="ECO:0008006" key="3">
    <source>
        <dbReference type="Google" id="ProtNLM"/>
    </source>
</evidence>
<evidence type="ECO:0000313" key="1">
    <source>
        <dbReference type="EMBL" id="SLM48457.1"/>
    </source>
</evidence>
<dbReference type="EMBL" id="LT828648">
    <property type="protein sequence ID" value="SLM48457.1"/>
    <property type="molecule type" value="Genomic_DNA"/>
</dbReference>
<dbReference type="SUPFAM" id="SSF53335">
    <property type="entry name" value="S-adenosyl-L-methionine-dependent methyltransferases"/>
    <property type="match status" value="1"/>
</dbReference>
<dbReference type="InterPro" id="IPR029063">
    <property type="entry name" value="SAM-dependent_MTases_sf"/>
</dbReference>
<dbReference type="STRING" id="1325564.NSJP_2285"/>
<sequence length="200" mass="22114">MGMSGLRSRSLRLRTSVLDQPPSPFLKKCLGSIVLAKPSLWLDVPCGAGRNALLLRELGCKIVCIDNADSALQAITEAESLLGRRSGQPSQGELIPLRHDLKRDPWPFPPKTFAGIINAHFVCPFLFERFLVSLKPGGYLLCETYGGHGMNYVGLPQKGSWKALLQDRMDWITYREHSVGPPDQQAVTVKFLGKKRTSAL</sequence>
<reference evidence="1 2" key="1">
    <citation type="submission" date="2017-03" db="EMBL/GenBank/DDBJ databases">
        <authorList>
            <person name="Afonso C.L."/>
            <person name="Miller P.J."/>
            <person name="Scott M.A."/>
            <person name="Spackman E."/>
            <person name="Goraichik I."/>
            <person name="Dimitrov K.M."/>
            <person name="Suarez D.L."/>
            <person name="Swayne D.E."/>
        </authorList>
    </citation>
    <scope>NUCLEOTIDE SEQUENCE [LARGE SCALE GENOMIC DNA]</scope>
    <source>
        <strain evidence="1">Genome sequencing of Nitrospira japonica strain NJ11</strain>
    </source>
</reference>
<dbReference type="OrthoDB" id="5298787at2"/>
<dbReference type="Proteomes" id="UP000192042">
    <property type="component" value="Chromosome I"/>
</dbReference>
<proteinExistence type="predicted"/>
<keyword evidence="2" id="KW-1185">Reference proteome</keyword>
<protein>
    <recommendedName>
        <fullName evidence="3">Methyltransferase domain-containing protein</fullName>
    </recommendedName>
</protein>
<dbReference type="KEGG" id="nja:NSJP_2285"/>
<dbReference type="CDD" id="cd02440">
    <property type="entry name" value="AdoMet_MTases"/>
    <property type="match status" value="1"/>
</dbReference>
<dbReference type="RefSeq" id="WP_155970085.1">
    <property type="nucleotide sequence ID" value="NZ_LT828648.1"/>
</dbReference>
<evidence type="ECO:0000313" key="2">
    <source>
        <dbReference type="Proteomes" id="UP000192042"/>
    </source>
</evidence>
<organism evidence="1 2">
    <name type="scientific">Nitrospira japonica</name>
    <dbReference type="NCBI Taxonomy" id="1325564"/>
    <lineage>
        <taxon>Bacteria</taxon>
        <taxon>Pseudomonadati</taxon>
        <taxon>Nitrospirota</taxon>
        <taxon>Nitrospiria</taxon>
        <taxon>Nitrospirales</taxon>
        <taxon>Nitrospiraceae</taxon>
        <taxon>Nitrospira</taxon>
    </lineage>
</organism>
<dbReference type="AlphaFoldDB" id="A0A1W1I625"/>
<name>A0A1W1I625_9BACT</name>